<comment type="cofactor">
    <cofactor evidence="1">
        <name>pyridoxal 5'-phosphate</name>
        <dbReference type="ChEBI" id="CHEBI:597326"/>
    </cofactor>
</comment>
<dbReference type="SUPFAM" id="SSF53686">
    <property type="entry name" value="Tryptophan synthase beta subunit-like PLP-dependent enzymes"/>
    <property type="match status" value="1"/>
</dbReference>
<protein>
    <recommendedName>
        <fullName evidence="3">Tryptophan synthase beta chain-like PALP domain-containing protein</fullName>
    </recommendedName>
</protein>
<evidence type="ECO:0000313" key="4">
    <source>
        <dbReference type="EMBL" id="GAG07636.1"/>
    </source>
</evidence>
<dbReference type="GO" id="GO:0030170">
    <property type="term" value="F:pyridoxal phosphate binding"/>
    <property type="evidence" value="ECO:0007669"/>
    <property type="project" value="InterPro"/>
</dbReference>
<feature type="domain" description="Tryptophan synthase beta chain-like PALP" evidence="3">
    <location>
        <begin position="55"/>
        <end position="104"/>
    </location>
</feature>
<evidence type="ECO:0000259" key="3">
    <source>
        <dbReference type="Pfam" id="PF00291"/>
    </source>
</evidence>
<feature type="non-terminal residue" evidence="4">
    <location>
        <position position="113"/>
    </location>
</feature>
<keyword evidence="2" id="KW-0663">Pyridoxal phosphate</keyword>
<dbReference type="Pfam" id="PF00291">
    <property type="entry name" value="PALP"/>
    <property type="match status" value="1"/>
</dbReference>
<gene>
    <name evidence="4" type="ORF">S01H1_40639</name>
</gene>
<name>X0W4J8_9ZZZZ</name>
<dbReference type="GO" id="GO:0006520">
    <property type="term" value="P:amino acid metabolic process"/>
    <property type="evidence" value="ECO:0007669"/>
    <property type="project" value="InterPro"/>
</dbReference>
<sequence length="113" mass="13038">MLSYEPTGEIRGIEGSLWRKIFDYRRMLNISPLKGIFRYYEFIAPVIPLESIIYLGEAHTPLVMANKNLEELVGLPFYFKNEGLNPSLSFKDRGMACALSFLNYLAKKKNIKN</sequence>
<dbReference type="PROSITE" id="PS00165">
    <property type="entry name" value="DEHYDRATASE_SER_THR"/>
    <property type="match status" value="1"/>
</dbReference>
<accession>X0W4J8</accession>
<dbReference type="GO" id="GO:0003824">
    <property type="term" value="F:catalytic activity"/>
    <property type="evidence" value="ECO:0007669"/>
    <property type="project" value="UniProtKB-ARBA"/>
</dbReference>
<reference evidence="4" key="1">
    <citation type="journal article" date="2014" name="Front. Microbiol.">
        <title>High frequency of phylogenetically diverse reductive dehalogenase-homologous genes in deep subseafloor sedimentary metagenomes.</title>
        <authorList>
            <person name="Kawai M."/>
            <person name="Futagami T."/>
            <person name="Toyoda A."/>
            <person name="Takaki Y."/>
            <person name="Nishi S."/>
            <person name="Hori S."/>
            <person name="Arai W."/>
            <person name="Tsubouchi T."/>
            <person name="Morono Y."/>
            <person name="Uchiyama I."/>
            <person name="Ito T."/>
            <person name="Fujiyama A."/>
            <person name="Inagaki F."/>
            <person name="Takami H."/>
        </authorList>
    </citation>
    <scope>NUCLEOTIDE SEQUENCE</scope>
    <source>
        <strain evidence="4">Expedition CK06-06</strain>
    </source>
</reference>
<dbReference type="InterPro" id="IPR001926">
    <property type="entry name" value="TrpB-like_PALP"/>
</dbReference>
<comment type="caution">
    <text evidence="4">The sequence shown here is derived from an EMBL/GenBank/DDBJ whole genome shotgun (WGS) entry which is preliminary data.</text>
</comment>
<dbReference type="AlphaFoldDB" id="X0W4J8"/>
<dbReference type="InterPro" id="IPR036052">
    <property type="entry name" value="TrpB-like_PALP_sf"/>
</dbReference>
<dbReference type="InterPro" id="IPR000634">
    <property type="entry name" value="Ser/Thr_deHydtase_PyrdxlP-BS"/>
</dbReference>
<proteinExistence type="predicted"/>
<evidence type="ECO:0000256" key="2">
    <source>
        <dbReference type="ARBA" id="ARBA00022898"/>
    </source>
</evidence>
<organism evidence="4">
    <name type="scientific">marine sediment metagenome</name>
    <dbReference type="NCBI Taxonomy" id="412755"/>
    <lineage>
        <taxon>unclassified sequences</taxon>
        <taxon>metagenomes</taxon>
        <taxon>ecological metagenomes</taxon>
    </lineage>
</organism>
<dbReference type="Gene3D" id="3.40.50.1100">
    <property type="match status" value="2"/>
</dbReference>
<dbReference type="EMBL" id="BARS01025742">
    <property type="protein sequence ID" value="GAG07636.1"/>
    <property type="molecule type" value="Genomic_DNA"/>
</dbReference>
<evidence type="ECO:0000256" key="1">
    <source>
        <dbReference type="ARBA" id="ARBA00001933"/>
    </source>
</evidence>